<dbReference type="EMBL" id="KZ821231">
    <property type="protein sequence ID" value="PYH45467.1"/>
    <property type="molecule type" value="Genomic_DNA"/>
</dbReference>
<reference evidence="8 9" key="1">
    <citation type="submission" date="2016-12" db="EMBL/GenBank/DDBJ databases">
        <title>The genomes of Aspergillus section Nigri reveals drivers in fungal speciation.</title>
        <authorList>
            <consortium name="DOE Joint Genome Institute"/>
            <person name="Vesth T.C."/>
            <person name="Nybo J."/>
            <person name="Theobald S."/>
            <person name="Brandl J."/>
            <person name="Frisvad J.C."/>
            <person name="Nielsen K.F."/>
            <person name="Lyhne E.K."/>
            <person name="Kogle M.E."/>
            <person name="Kuo A."/>
            <person name="Riley R."/>
            <person name="Clum A."/>
            <person name="Nolan M."/>
            <person name="Lipzen A."/>
            <person name="Salamov A."/>
            <person name="Henrissat B."/>
            <person name="Wiebenga A."/>
            <person name="De Vries R.P."/>
            <person name="Grigoriev I.V."/>
            <person name="Mortensen U.H."/>
            <person name="Andersen M.R."/>
            <person name="Baker S.E."/>
        </authorList>
    </citation>
    <scope>NUCLEOTIDE SEQUENCE [LARGE SCALE GENOMIC DNA]</scope>
    <source>
        <strain evidence="8 9">JOP 1030-1</strain>
    </source>
</reference>
<keyword evidence="1" id="KW-0719">Serine esterase</keyword>
<keyword evidence="4 7" id="KW-0378">Hydrolase</keyword>
<keyword evidence="2" id="KW-0119">Carbohydrate metabolism</keyword>
<dbReference type="AlphaFoldDB" id="A0A318ZFJ3"/>
<gene>
    <name evidence="8" type="ORF">BP01DRAFT_415726</name>
</gene>
<evidence type="ECO:0000256" key="6">
    <source>
        <dbReference type="ARBA" id="ARBA00034075"/>
    </source>
</evidence>
<dbReference type="EC" id="3.1.1.-" evidence="7"/>
<dbReference type="PANTHER" id="PTHR33938:SF15">
    <property type="entry name" value="FERULOYL ESTERASE B-RELATED"/>
    <property type="match status" value="1"/>
</dbReference>
<dbReference type="Pfam" id="PF07519">
    <property type="entry name" value="Tannase"/>
    <property type="match status" value="2"/>
</dbReference>
<sequence>MVHGLRQHVLPPLDNCNVNITLTHPGENDTVLVEVWLPLDAKDWNGRFLATGGVAFPQAIKANEVAEGLLLNFASRSMHDMVVVGKAMTEQYFAKKPTYSTGMDECDLLDGLEDGVIDEPMSCTFDSLSLVGKTVSCDNGANKTITSTAAKVVKKIYEGPRPDGATIGIPMPIGASRIQNFLKKDPKFDLVFQQSVAKYETIIGTGNADLYAFRAAGGKMLSWHGLADDVIFAQGTIDYRQKVEHAMGGSAAVNDFYRLFLVPGGAHCVPGTGVASVSSDAFQALTLDARWTTNGVERRRKLCPYPLIARYNGVGDPASADSFSCVDSSYKSEERSSSAILGEEA</sequence>
<evidence type="ECO:0000313" key="9">
    <source>
        <dbReference type="Proteomes" id="UP000248349"/>
    </source>
</evidence>
<dbReference type="InterPro" id="IPR011118">
    <property type="entry name" value="Tannase/feruloyl_esterase"/>
</dbReference>
<keyword evidence="2" id="KW-0624">Polysaccharide degradation</keyword>
<evidence type="ECO:0000256" key="7">
    <source>
        <dbReference type="RuleBase" id="RU361238"/>
    </source>
</evidence>
<protein>
    <recommendedName>
        <fullName evidence="7">Carboxylic ester hydrolase</fullName>
        <ecNumber evidence="7">3.1.1.-</ecNumber>
    </recommendedName>
</protein>
<keyword evidence="3" id="KW-0732">Signal</keyword>
<keyword evidence="2" id="KW-0858">Xylan degradation</keyword>
<keyword evidence="9" id="KW-1185">Reference proteome</keyword>
<dbReference type="GO" id="GO:0030600">
    <property type="term" value="F:feruloyl esterase activity"/>
    <property type="evidence" value="ECO:0007669"/>
    <property type="project" value="UniProtKB-EC"/>
</dbReference>
<dbReference type="PANTHER" id="PTHR33938">
    <property type="entry name" value="FERULOYL ESTERASE B-RELATED"/>
    <property type="match status" value="1"/>
</dbReference>
<evidence type="ECO:0000256" key="2">
    <source>
        <dbReference type="ARBA" id="ARBA00022651"/>
    </source>
</evidence>
<dbReference type="GeneID" id="37080386"/>
<organism evidence="8 9">
    <name type="scientific">Aspergillus saccharolyticus JOP 1030-1</name>
    <dbReference type="NCBI Taxonomy" id="1450539"/>
    <lineage>
        <taxon>Eukaryota</taxon>
        <taxon>Fungi</taxon>
        <taxon>Dikarya</taxon>
        <taxon>Ascomycota</taxon>
        <taxon>Pezizomycotina</taxon>
        <taxon>Eurotiomycetes</taxon>
        <taxon>Eurotiomycetidae</taxon>
        <taxon>Eurotiales</taxon>
        <taxon>Aspergillaceae</taxon>
        <taxon>Aspergillus</taxon>
        <taxon>Aspergillus subgen. Circumdati</taxon>
    </lineage>
</organism>
<keyword evidence="5" id="KW-1015">Disulfide bond</keyword>
<dbReference type="GO" id="GO:0045493">
    <property type="term" value="P:xylan catabolic process"/>
    <property type="evidence" value="ECO:0007669"/>
    <property type="project" value="UniProtKB-KW"/>
</dbReference>
<evidence type="ECO:0000256" key="4">
    <source>
        <dbReference type="ARBA" id="ARBA00022801"/>
    </source>
</evidence>
<evidence type="ECO:0000256" key="1">
    <source>
        <dbReference type="ARBA" id="ARBA00022487"/>
    </source>
</evidence>
<dbReference type="STRING" id="1450539.A0A318ZFJ3"/>
<dbReference type="OrthoDB" id="3039123at2759"/>
<accession>A0A318ZFJ3</accession>
<dbReference type="Proteomes" id="UP000248349">
    <property type="component" value="Unassembled WGS sequence"/>
</dbReference>
<evidence type="ECO:0000256" key="5">
    <source>
        <dbReference type="ARBA" id="ARBA00023157"/>
    </source>
</evidence>
<comment type="catalytic activity">
    <reaction evidence="6">
        <text>feruloyl-polysaccharide + H2O = ferulate + polysaccharide.</text>
        <dbReference type="EC" id="3.1.1.73"/>
    </reaction>
</comment>
<proteinExistence type="inferred from homology"/>
<evidence type="ECO:0000313" key="8">
    <source>
        <dbReference type="EMBL" id="PYH45467.1"/>
    </source>
</evidence>
<dbReference type="RefSeq" id="XP_025431449.1">
    <property type="nucleotide sequence ID" value="XM_025579157.1"/>
</dbReference>
<name>A0A318ZFJ3_9EURO</name>
<comment type="similarity">
    <text evidence="7">Belongs to the tannase family.</text>
</comment>
<evidence type="ECO:0000256" key="3">
    <source>
        <dbReference type="ARBA" id="ARBA00022729"/>
    </source>
</evidence>